<evidence type="ECO:0000313" key="8">
    <source>
        <dbReference type="EMBL" id="MCU6667093.1"/>
    </source>
</evidence>
<keyword evidence="4 6" id="KW-1133">Transmembrane helix</keyword>
<comment type="subcellular location">
    <subcellularLocation>
        <location evidence="1">Cell membrane</location>
        <topology evidence="1">Multi-pass membrane protein</topology>
    </subcellularLocation>
</comment>
<comment type="caution">
    <text evidence="8">The sequence shown here is derived from an EMBL/GenBank/DDBJ whole genome shotgun (WGS) entry which is preliminary data.</text>
</comment>
<dbReference type="GO" id="GO:0004713">
    <property type="term" value="F:protein tyrosine kinase activity"/>
    <property type="evidence" value="ECO:0007669"/>
    <property type="project" value="TreeGrafter"/>
</dbReference>
<evidence type="ECO:0000256" key="2">
    <source>
        <dbReference type="ARBA" id="ARBA00022475"/>
    </source>
</evidence>
<feature type="domain" description="Polysaccharide chain length determinant N-terminal" evidence="7">
    <location>
        <begin position="20"/>
        <end position="117"/>
    </location>
</feature>
<evidence type="ECO:0000256" key="1">
    <source>
        <dbReference type="ARBA" id="ARBA00004651"/>
    </source>
</evidence>
<dbReference type="PANTHER" id="PTHR32309">
    <property type="entry name" value="TYROSINE-PROTEIN KINASE"/>
    <property type="match status" value="1"/>
</dbReference>
<evidence type="ECO:0000256" key="3">
    <source>
        <dbReference type="ARBA" id="ARBA00022692"/>
    </source>
</evidence>
<organism evidence="8 9">
    <name type="scientific">Silvania hatchlandensis</name>
    <dbReference type="NCBI Taxonomy" id="2926469"/>
    <lineage>
        <taxon>Bacteria</taxon>
        <taxon>Pseudomonadati</taxon>
        <taxon>Pseudomonadota</taxon>
        <taxon>Gammaproteobacteria</taxon>
        <taxon>Enterobacterales</taxon>
        <taxon>Enterobacteriaceae</taxon>
        <taxon>Silvania</taxon>
    </lineage>
</organism>
<dbReference type="Gene3D" id="1.10.287.210">
    <property type="match status" value="1"/>
</dbReference>
<reference evidence="8" key="1">
    <citation type="submission" date="2022-05" db="EMBL/GenBank/DDBJ databases">
        <title>Description of a novel species of Leclercia; Leclercia tamurae and the Proposal for a Novel Genus Silvania gen. nov. Containing Two Novel Species Silvania hatchlandensis sp. nov. and Silvania confinis sp. nov. Isolated from the Rhizosphere of Oak.</title>
        <authorList>
            <person name="Maddock D.W."/>
            <person name="Brady C.L."/>
            <person name="Denman S."/>
            <person name="Arnold D."/>
        </authorList>
    </citation>
    <scope>NUCLEOTIDE SEQUENCE</scope>
    <source>
        <strain evidence="8">H19S6</strain>
    </source>
</reference>
<gene>
    <name evidence="8" type="primary">wzz(fepE)</name>
    <name evidence="8" type="ORF">M8014_22420</name>
</gene>
<dbReference type="NCBIfam" id="NF007699">
    <property type="entry name" value="PRK10381.1"/>
    <property type="match status" value="1"/>
</dbReference>
<dbReference type="PANTHER" id="PTHR32309:SF13">
    <property type="entry name" value="FERRIC ENTEROBACTIN TRANSPORT PROTEIN FEPE"/>
    <property type="match status" value="1"/>
</dbReference>
<keyword evidence="2" id="KW-1003">Cell membrane</keyword>
<keyword evidence="3 6" id="KW-0812">Transmembrane</keyword>
<dbReference type="AlphaFoldDB" id="A0A9J6QFA1"/>
<dbReference type="SUPFAM" id="SSF160355">
    <property type="entry name" value="Bacterial polysaccharide co-polymerase-like"/>
    <property type="match status" value="1"/>
</dbReference>
<evidence type="ECO:0000256" key="5">
    <source>
        <dbReference type="ARBA" id="ARBA00023136"/>
    </source>
</evidence>
<evidence type="ECO:0000256" key="4">
    <source>
        <dbReference type="ARBA" id="ARBA00022989"/>
    </source>
</evidence>
<keyword evidence="9" id="KW-1185">Reference proteome</keyword>
<dbReference type="InterPro" id="IPR003856">
    <property type="entry name" value="LPS_length_determ_N"/>
</dbReference>
<evidence type="ECO:0000256" key="6">
    <source>
        <dbReference type="SAM" id="Phobius"/>
    </source>
</evidence>
<sequence length="375" mass="41780">MKTPQFDHPSSYPLVAPHQEEIDLLHLLSTLYAAKKQIITITLLFALCGLAASFLLPKKWTSQAIITPPETADVMELSHALVNLTILKVDTPFDADTLYKLFLKKFESQELHEKFLAQPPYVQTLLKIGDGDKNDLYRAIVNVSQKFTALDNSDPKKNNDAPFTTWTLNFTAPAPEEAQQVLHEYVEFITAEVKKEIIASMKNAVELKIDSEKERLILDRFNLESQHKVKLERLGYALQVANAAGLKAPVYSNGQAVKDDPDYSISLGANGLTEKLKIEQSLKDVAQMDVSVQNREHAVHALQALNFGHIDFTPYHFQMQPSLPLKKEGPGTALMVILATLIGLIVAAGAVLAREMMASRMRSLHDENTRLTPAN</sequence>
<feature type="transmembrane region" description="Helical" evidence="6">
    <location>
        <begin position="333"/>
        <end position="353"/>
    </location>
</feature>
<dbReference type="Proteomes" id="UP001063816">
    <property type="component" value="Unassembled WGS sequence"/>
</dbReference>
<protein>
    <submittedName>
        <fullName evidence="8">LPS O-antigen length regulator Wzz(FepE)</fullName>
    </submittedName>
</protein>
<dbReference type="InterPro" id="IPR050445">
    <property type="entry name" value="Bact_polysacc_biosynth/exp"/>
</dbReference>
<evidence type="ECO:0000313" key="9">
    <source>
        <dbReference type="Proteomes" id="UP001063816"/>
    </source>
</evidence>
<dbReference type="Pfam" id="PF02706">
    <property type="entry name" value="Wzz"/>
    <property type="match status" value="1"/>
</dbReference>
<name>A0A9J6QFA1_9ENTR</name>
<evidence type="ECO:0000259" key="7">
    <source>
        <dbReference type="Pfam" id="PF02706"/>
    </source>
</evidence>
<proteinExistence type="predicted"/>
<accession>A0A9J6QFA1</accession>
<dbReference type="EMBL" id="JAMGZK010000055">
    <property type="protein sequence ID" value="MCU6667093.1"/>
    <property type="molecule type" value="Genomic_DNA"/>
</dbReference>
<dbReference type="GO" id="GO:0005886">
    <property type="term" value="C:plasma membrane"/>
    <property type="evidence" value="ECO:0007669"/>
    <property type="project" value="UniProtKB-SubCell"/>
</dbReference>
<dbReference type="Gene3D" id="3.30.1890.10">
    <property type="entry name" value="FepE-like"/>
    <property type="match status" value="1"/>
</dbReference>
<keyword evidence="5 6" id="KW-0472">Membrane</keyword>